<dbReference type="AlphaFoldDB" id="A0A2V4NNK5"/>
<name>A0A2V4NNK5_9ACTN</name>
<evidence type="ECO:0000313" key="1">
    <source>
        <dbReference type="EMBL" id="PYC88278.1"/>
    </source>
</evidence>
<accession>A0A2V4NNK5</accession>
<comment type="caution">
    <text evidence="1">The sequence shown here is derived from an EMBL/GenBank/DDBJ whole genome shotgun (WGS) entry which is preliminary data.</text>
</comment>
<evidence type="ECO:0000313" key="2">
    <source>
        <dbReference type="Proteomes" id="UP000248039"/>
    </source>
</evidence>
<proteinExistence type="predicted"/>
<gene>
    <name evidence="1" type="ORF">C7C46_01125</name>
</gene>
<sequence length="87" mass="8102">MQVGEAVGLAGVADGCSAEEVGAGLRESLRPGAGAVLDGWADGLAATGRPPVWLADTVGDAAAGCLVGDALGDAPAVPGSAMSVGAA</sequence>
<protein>
    <submittedName>
        <fullName evidence="1">Uncharacterized protein</fullName>
    </submittedName>
</protein>
<keyword evidence="2" id="KW-1185">Reference proteome</keyword>
<dbReference type="Proteomes" id="UP000248039">
    <property type="component" value="Unassembled WGS sequence"/>
</dbReference>
<organism evidence="1 2">
    <name type="scientific">Streptomyces tateyamensis</name>
    <dbReference type="NCBI Taxonomy" id="565073"/>
    <lineage>
        <taxon>Bacteria</taxon>
        <taxon>Bacillati</taxon>
        <taxon>Actinomycetota</taxon>
        <taxon>Actinomycetes</taxon>
        <taxon>Kitasatosporales</taxon>
        <taxon>Streptomycetaceae</taxon>
        <taxon>Streptomyces</taxon>
    </lineage>
</organism>
<reference evidence="1 2" key="1">
    <citation type="submission" date="2018-03" db="EMBL/GenBank/DDBJ databases">
        <title>Bioinformatic expansion and discovery of thiopeptide antibiotics.</title>
        <authorList>
            <person name="Schwalen C.J."/>
            <person name="Hudson G.A."/>
            <person name="Mitchell D.A."/>
        </authorList>
    </citation>
    <scope>NUCLEOTIDE SEQUENCE [LARGE SCALE GENOMIC DNA]</scope>
    <source>
        <strain evidence="1 2">ATCC 21389</strain>
    </source>
</reference>
<dbReference type="EMBL" id="PYBW01000005">
    <property type="protein sequence ID" value="PYC88278.1"/>
    <property type="molecule type" value="Genomic_DNA"/>
</dbReference>